<proteinExistence type="predicted"/>
<dbReference type="EMBL" id="MIYT01000001">
    <property type="protein sequence ID" value="OIR13006.1"/>
    <property type="molecule type" value="Genomic_DNA"/>
</dbReference>
<evidence type="ECO:0000313" key="1">
    <source>
        <dbReference type="EMBL" id="OIR13006.1"/>
    </source>
</evidence>
<comment type="caution">
    <text evidence="1">The sequence shown here is derived from an EMBL/GenBank/DDBJ whole genome shotgun (WGS) entry which is preliminary data.</text>
</comment>
<organism evidence="1 2">
    <name type="scientific">Marine Group III euryarchaeote CG-Bathy2</name>
    <dbReference type="NCBI Taxonomy" id="1889002"/>
    <lineage>
        <taxon>Archaea</taxon>
        <taxon>Methanobacteriati</taxon>
        <taxon>Thermoplasmatota</taxon>
        <taxon>Thermoplasmata</taxon>
        <taxon>Candidatus Thermoprofundales</taxon>
    </lineage>
</organism>
<name>A0A1J5TLW5_9ARCH</name>
<dbReference type="AlphaFoldDB" id="A0A1J5TLW5"/>
<protein>
    <submittedName>
        <fullName evidence="1">Uncharacterized protein</fullName>
    </submittedName>
</protein>
<sequence length="138" mass="15678">MSGEALIGGGILIGKVATMKTTMDTITKASIPFHYKEDAITSMPISMKAALSIQTKIVRQFWYPRTWISRLELAPVLMAFTLKLMRAKLVVETKNRLQGSAPVLMEALARWWVQLMMGLMMVVCVRTVKTNHRYLQYL</sequence>
<dbReference type="Proteomes" id="UP000182853">
    <property type="component" value="Unassembled WGS sequence"/>
</dbReference>
<gene>
    <name evidence="1" type="ORF">BEU05_00320</name>
</gene>
<evidence type="ECO:0000313" key="2">
    <source>
        <dbReference type="Proteomes" id="UP000182853"/>
    </source>
</evidence>
<accession>A0A1J5TLW5</accession>
<reference evidence="1 2" key="1">
    <citation type="submission" date="2016-08" db="EMBL/GenBank/DDBJ databases">
        <title>New Insights into Marine Group III Euryarchaeota, from dark to light.</title>
        <authorList>
            <person name="Haro-Moreno J.M."/>
            <person name="Rodriguez-Valera F."/>
            <person name="Lopez-Garcia P."/>
            <person name="Moreira D."/>
            <person name="Martin-Cuadrado A.B."/>
        </authorList>
    </citation>
    <scope>NUCLEOTIDE SEQUENCE [LARGE SCALE GENOMIC DNA]</scope>
    <source>
        <strain evidence="1">CG-Bathy2</strain>
    </source>
</reference>